<feature type="region of interest" description="Disordered" evidence="1">
    <location>
        <begin position="1"/>
        <end position="31"/>
    </location>
</feature>
<keyword evidence="3" id="KW-1185">Reference proteome</keyword>
<dbReference type="AlphaFoldDB" id="A0A6H5HLL3"/>
<dbReference type="Proteomes" id="UP000479000">
    <property type="component" value="Unassembled WGS sequence"/>
</dbReference>
<sequence>MQWEKVRRVPTEALGGTGGGRVGGTPSRFPTSRRVLAKKPAFSASGLEKVPRDLKYPQKTAIAKCLETMRRPGRQRLHNLLNARIGMRWAMRTSSSHLRRSAFGRAALCMSSGTLEFFDYSCARTDYSDSRRMFHGLRSSAMVAVIIRWRIG</sequence>
<protein>
    <submittedName>
        <fullName evidence="2">Uncharacterized protein</fullName>
    </submittedName>
</protein>
<name>A0A6H5HLL3_9HEMI</name>
<feature type="compositionally biased region" description="Basic and acidic residues" evidence="1">
    <location>
        <begin position="1"/>
        <end position="10"/>
    </location>
</feature>
<accession>A0A6H5HLL3</accession>
<reference evidence="2 3" key="1">
    <citation type="submission" date="2020-02" db="EMBL/GenBank/DDBJ databases">
        <authorList>
            <person name="Ferguson B K."/>
        </authorList>
    </citation>
    <scope>NUCLEOTIDE SEQUENCE [LARGE SCALE GENOMIC DNA]</scope>
</reference>
<dbReference type="EMBL" id="CADCXU010033666">
    <property type="protein sequence ID" value="CAB0019021.1"/>
    <property type="molecule type" value="Genomic_DNA"/>
</dbReference>
<evidence type="ECO:0000256" key="1">
    <source>
        <dbReference type="SAM" id="MobiDB-lite"/>
    </source>
</evidence>
<organism evidence="2 3">
    <name type="scientific">Nesidiocoris tenuis</name>
    <dbReference type="NCBI Taxonomy" id="355587"/>
    <lineage>
        <taxon>Eukaryota</taxon>
        <taxon>Metazoa</taxon>
        <taxon>Ecdysozoa</taxon>
        <taxon>Arthropoda</taxon>
        <taxon>Hexapoda</taxon>
        <taxon>Insecta</taxon>
        <taxon>Pterygota</taxon>
        <taxon>Neoptera</taxon>
        <taxon>Paraneoptera</taxon>
        <taxon>Hemiptera</taxon>
        <taxon>Heteroptera</taxon>
        <taxon>Panheteroptera</taxon>
        <taxon>Cimicomorpha</taxon>
        <taxon>Miridae</taxon>
        <taxon>Dicyphina</taxon>
        <taxon>Nesidiocoris</taxon>
    </lineage>
</organism>
<proteinExistence type="predicted"/>
<gene>
    <name evidence="2" type="ORF">NTEN_LOCUS22733</name>
</gene>
<evidence type="ECO:0000313" key="2">
    <source>
        <dbReference type="EMBL" id="CAB0019021.1"/>
    </source>
</evidence>
<evidence type="ECO:0000313" key="3">
    <source>
        <dbReference type="Proteomes" id="UP000479000"/>
    </source>
</evidence>